<dbReference type="GO" id="GO:0004850">
    <property type="term" value="F:uridine phosphorylase activity"/>
    <property type="evidence" value="ECO:0007669"/>
    <property type="project" value="UniProtKB-EC"/>
</dbReference>
<evidence type="ECO:0000256" key="1">
    <source>
        <dbReference type="ARBA" id="ARBA00010456"/>
    </source>
</evidence>
<dbReference type="Gene3D" id="3.40.50.1580">
    <property type="entry name" value="Nucleoside phosphorylase domain"/>
    <property type="match status" value="1"/>
</dbReference>
<keyword evidence="3 5" id="KW-0808">Transferase</keyword>
<name>A0AAE1P2H0_9EUCA</name>
<evidence type="ECO:0000256" key="3">
    <source>
        <dbReference type="ARBA" id="ARBA00022679"/>
    </source>
</evidence>
<dbReference type="Proteomes" id="UP001292094">
    <property type="component" value="Unassembled WGS sequence"/>
</dbReference>
<dbReference type="InterPro" id="IPR018016">
    <property type="entry name" value="Nucleoside_phosphorylase_CS"/>
</dbReference>
<evidence type="ECO:0000313" key="8">
    <source>
        <dbReference type="Proteomes" id="UP001292094"/>
    </source>
</evidence>
<dbReference type="GO" id="GO:0009166">
    <property type="term" value="P:nucleotide catabolic process"/>
    <property type="evidence" value="ECO:0007669"/>
    <property type="project" value="InterPro"/>
</dbReference>
<dbReference type="EMBL" id="JAWZYT010003118">
    <property type="protein sequence ID" value="KAK4300091.1"/>
    <property type="molecule type" value="Genomic_DNA"/>
</dbReference>
<comment type="pathway">
    <text evidence="5">Pyrimidine metabolism; UMP biosynthesis via salvage pathway; uracil from uridine (phosphorylase route): step 1/1.</text>
</comment>
<dbReference type="AlphaFoldDB" id="A0AAE1P2H0"/>
<proteinExistence type="inferred from homology"/>
<evidence type="ECO:0000256" key="5">
    <source>
        <dbReference type="RuleBase" id="RU361131"/>
    </source>
</evidence>
<keyword evidence="2 5" id="KW-0328">Glycosyltransferase</keyword>
<organism evidence="7 8">
    <name type="scientific">Petrolisthes manimaculis</name>
    <dbReference type="NCBI Taxonomy" id="1843537"/>
    <lineage>
        <taxon>Eukaryota</taxon>
        <taxon>Metazoa</taxon>
        <taxon>Ecdysozoa</taxon>
        <taxon>Arthropoda</taxon>
        <taxon>Crustacea</taxon>
        <taxon>Multicrustacea</taxon>
        <taxon>Malacostraca</taxon>
        <taxon>Eumalacostraca</taxon>
        <taxon>Eucarida</taxon>
        <taxon>Decapoda</taxon>
        <taxon>Pleocyemata</taxon>
        <taxon>Anomura</taxon>
        <taxon>Galatheoidea</taxon>
        <taxon>Porcellanidae</taxon>
        <taxon>Petrolisthes</taxon>
    </lineage>
</organism>
<dbReference type="PANTHER" id="PTHR43691:SF11">
    <property type="entry name" value="FI09636P-RELATED"/>
    <property type="match status" value="1"/>
</dbReference>
<dbReference type="EC" id="2.4.2.3" evidence="5"/>
<comment type="catalytic activity">
    <reaction evidence="5">
        <text>uridine + phosphate = alpha-D-ribose 1-phosphate + uracil</text>
        <dbReference type="Rhea" id="RHEA:24388"/>
        <dbReference type="ChEBI" id="CHEBI:16704"/>
        <dbReference type="ChEBI" id="CHEBI:17568"/>
        <dbReference type="ChEBI" id="CHEBI:43474"/>
        <dbReference type="ChEBI" id="CHEBI:57720"/>
        <dbReference type="EC" id="2.4.2.3"/>
    </reaction>
</comment>
<evidence type="ECO:0000259" key="6">
    <source>
        <dbReference type="Pfam" id="PF01048"/>
    </source>
</evidence>
<evidence type="ECO:0000256" key="2">
    <source>
        <dbReference type="ARBA" id="ARBA00022676"/>
    </source>
</evidence>
<protein>
    <recommendedName>
        <fullName evidence="5">Uridine phosphorylase</fullName>
        <ecNumber evidence="5">2.4.2.3</ecNumber>
    </recommendedName>
</protein>
<feature type="binding site" evidence="4">
    <location>
        <position position="227"/>
    </location>
    <ligand>
        <name>substrate</name>
    </ligand>
</feature>
<accession>A0AAE1P2H0</accession>
<evidence type="ECO:0000256" key="4">
    <source>
        <dbReference type="PIRSR" id="PIRSR610059-50"/>
    </source>
</evidence>
<gene>
    <name evidence="7" type="ORF">Pmani_027683</name>
</gene>
<feature type="binding site" evidence="4">
    <location>
        <position position="102"/>
    </location>
    <ligand>
        <name>phosphate</name>
        <dbReference type="ChEBI" id="CHEBI:43474"/>
    </ligand>
</feature>
<feature type="binding site" evidence="4">
    <location>
        <position position="225"/>
    </location>
    <ligand>
        <name>substrate</name>
    </ligand>
</feature>
<feature type="domain" description="Nucleoside phosphorylase" evidence="6">
    <location>
        <begin position="62"/>
        <end position="312"/>
    </location>
</feature>
<dbReference type="InterPro" id="IPR000845">
    <property type="entry name" value="Nucleoside_phosphorylase_d"/>
</dbReference>
<dbReference type="InterPro" id="IPR035994">
    <property type="entry name" value="Nucleoside_phosphorylase_sf"/>
</dbReference>
<evidence type="ECO:0000313" key="7">
    <source>
        <dbReference type="EMBL" id="KAK4300091.1"/>
    </source>
</evidence>
<dbReference type="PANTHER" id="PTHR43691">
    <property type="entry name" value="URIDINE PHOSPHORYLASE"/>
    <property type="match status" value="1"/>
</dbReference>
<dbReference type="GO" id="GO:0006218">
    <property type="term" value="P:uridine catabolic process"/>
    <property type="evidence" value="ECO:0007669"/>
    <property type="project" value="TreeGrafter"/>
</dbReference>
<dbReference type="PROSITE" id="PS01232">
    <property type="entry name" value="PNP_UDP_1"/>
    <property type="match status" value="1"/>
</dbReference>
<dbReference type="SUPFAM" id="SSF53167">
    <property type="entry name" value="Purine and uridine phosphorylases"/>
    <property type="match status" value="1"/>
</dbReference>
<comment type="function">
    <text evidence="5">Catalyzes the reversible phosphorylytic cleavage of uridine to uracil and ribose-1-phosphate which can then be utilized as carbon and energy sources or in the rescue of pyrimidine bases for nucleotide synthesis. Shows broad substrate specificity and can also accept deoxyuridine and other analogous compounds.</text>
</comment>
<comment type="caution">
    <text evidence="7">The sequence shown here is derived from an EMBL/GenBank/DDBJ whole genome shotgun (WGS) entry which is preliminary data.</text>
</comment>
<dbReference type="CDD" id="cd17763">
    <property type="entry name" value="UP_hUPP-like"/>
    <property type="match status" value="1"/>
</dbReference>
<dbReference type="InterPro" id="IPR010059">
    <property type="entry name" value="Uridine_phosphorylase_euk"/>
</dbReference>
<feature type="binding site" evidence="4">
    <location>
        <begin position="146"/>
        <end position="149"/>
    </location>
    <ligand>
        <name>phosphate</name>
        <dbReference type="ChEBI" id="CHEBI:43474"/>
    </ligand>
</feature>
<dbReference type="NCBIfam" id="TIGR01719">
    <property type="entry name" value="euk_UDPppase"/>
    <property type="match status" value="1"/>
</dbReference>
<dbReference type="Pfam" id="PF01048">
    <property type="entry name" value="PNP_UDP_1"/>
    <property type="match status" value="1"/>
</dbReference>
<keyword evidence="8" id="KW-1185">Reference proteome</keyword>
<dbReference type="GO" id="GO:0005829">
    <property type="term" value="C:cytosol"/>
    <property type="evidence" value="ECO:0007669"/>
    <property type="project" value="TreeGrafter"/>
</dbReference>
<sequence>MSLSTQVNAEGKESNETYTRHADDTVKLRNTNIADMDRDILYHIALDSGIQNLPQMFGDVRFVCLGGTPKRMEKFANYIMKEIDLKLPTGATLLNISQRSYRYAMYKVGPVLCLSHGMGMPSIGILLHELFKLMYHAKCKDPVFFRLGTCGGVGIEGGNLVISQKVVDGYMQPFLDMAVLGQLHRRPAILDQELSEELSDLRMKEDPFTITQGTTMCTYDFYEGQGRLDGAFCEFTEGDKLTFLNHLHDNHIVNMEMESLTFAALCHHAGIRGAVVCVTLLNRLHGDQVAESKEVLEKWQKYPQILISRYIKKHLNIKPN</sequence>
<comment type="similarity">
    <text evidence="1 5">Belongs to the PNP/UDP phosphorylase family.</text>
</comment>
<reference evidence="7" key="1">
    <citation type="submission" date="2023-11" db="EMBL/GenBank/DDBJ databases">
        <title>Genome assemblies of two species of porcelain crab, Petrolisthes cinctipes and Petrolisthes manimaculis (Anomura: Porcellanidae).</title>
        <authorList>
            <person name="Angst P."/>
        </authorList>
    </citation>
    <scope>NUCLEOTIDE SEQUENCE</scope>
    <source>
        <strain evidence="7">PB745_02</strain>
        <tissue evidence="7">Gill</tissue>
    </source>
</reference>